<organism evidence="2 3">
    <name type="scientific">Marasmiellus scandens</name>
    <dbReference type="NCBI Taxonomy" id="2682957"/>
    <lineage>
        <taxon>Eukaryota</taxon>
        <taxon>Fungi</taxon>
        <taxon>Dikarya</taxon>
        <taxon>Basidiomycota</taxon>
        <taxon>Agaricomycotina</taxon>
        <taxon>Agaricomycetes</taxon>
        <taxon>Agaricomycetidae</taxon>
        <taxon>Agaricales</taxon>
        <taxon>Marasmiineae</taxon>
        <taxon>Omphalotaceae</taxon>
        <taxon>Marasmiellus</taxon>
    </lineage>
</organism>
<feature type="chain" id="PRO_5047403490" description="4-carboxymuconolactone decarboxylase" evidence="1">
    <location>
        <begin position="23"/>
        <end position="226"/>
    </location>
</feature>
<keyword evidence="1" id="KW-0732">Signal</keyword>
<reference evidence="2 3" key="1">
    <citation type="submission" date="2024-01" db="EMBL/GenBank/DDBJ databases">
        <title>A draft genome for the cacao thread blight pathogen Marasmiellus scandens.</title>
        <authorList>
            <person name="Baruah I.K."/>
            <person name="Leung J."/>
            <person name="Bukari Y."/>
            <person name="Amoako-Attah I."/>
            <person name="Meinhardt L.W."/>
            <person name="Bailey B.A."/>
            <person name="Cohen S.P."/>
        </authorList>
    </citation>
    <scope>NUCLEOTIDE SEQUENCE [LARGE SCALE GENOMIC DNA]</scope>
    <source>
        <strain evidence="2 3">GH-19</strain>
    </source>
</reference>
<comment type="caution">
    <text evidence="2">The sequence shown here is derived from an EMBL/GenBank/DDBJ whole genome shotgun (WGS) entry which is preliminary data.</text>
</comment>
<dbReference type="EMBL" id="JBANRG010000007">
    <property type="protein sequence ID" value="KAK7464715.1"/>
    <property type="molecule type" value="Genomic_DNA"/>
</dbReference>
<evidence type="ECO:0000313" key="2">
    <source>
        <dbReference type="EMBL" id="KAK7464715.1"/>
    </source>
</evidence>
<dbReference type="PANTHER" id="PTHR34846">
    <property type="entry name" value="4-CARBOXYMUCONOLACTONE DECARBOXYLASE FAMILY PROTEIN (AFU_ORTHOLOGUE AFUA_6G11590)"/>
    <property type="match status" value="1"/>
</dbReference>
<dbReference type="Proteomes" id="UP001498398">
    <property type="component" value="Unassembled WGS sequence"/>
</dbReference>
<dbReference type="SUPFAM" id="SSF69118">
    <property type="entry name" value="AhpD-like"/>
    <property type="match status" value="1"/>
</dbReference>
<evidence type="ECO:0000256" key="1">
    <source>
        <dbReference type="SAM" id="SignalP"/>
    </source>
</evidence>
<gene>
    <name evidence="2" type="ORF">VKT23_005921</name>
</gene>
<dbReference type="PANTHER" id="PTHR34846:SF11">
    <property type="entry name" value="4-CARBOXYMUCONOLACTONE DECARBOXYLASE FAMILY PROTEIN (AFU_ORTHOLOGUE AFUA_6G11590)"/>
    <property type="match status" value="1"/>
</dbReference>
<evidence type="ECO:0008006" key="4">
    <source>
        <dbReference type="Google" id="ProtNLM"/>
    </source>
</evidence>
<dbReference type="Gene3D" id="1.20.1290.10">
    <property type="entry name" value="AhpD-like"/>
    <property type="match status" value="1"/>
</dbReference>
<evidence type="ECO:0000313" key="3">
    <source>
        <dbReference type="Proteomes" id="UP001498398"/>
    </source>
</evidence>
<accession>A0ABR1JTG5</accession>
<sequence>MAFRILSVLNLGLFSLLALSSASTVPKPALAKRDNGVAARVPYVFPAPGTNEIADEIRARRANGVLLDLDGALLNSPIMAQGWNDLFGIIRDNNSLPAQMRESFILRAAALNSATYQWLQHEPVARSVGLTTTQLDLIRFTPAHLFQNNPQAFRILGDELTAAMILADYITVNVHVPDFAFNGLKKFLSNQQMVDAFATSGGYSFVSRFTVGLDLDGQMNVAVPAP</sequence>
<name>A0ABR1JTG5_9AGAR</name>
<feature type="signal peptide" evidence="1">
    <location>
        <begin position="1"/>
        <end position="22"/>
    </location>
</feature>
<dbReference type="InterPro" id="IPR029032">
    <property type="entry name" value="AhpD-like"/>
</dbReference>
<keyword evidence="3" id="KW-1185">Reference proteome</keyword>
<protein>
    <recommendedName>
        <fullName evidence="4">4-carboxymuconolactone decarboxylase</fullName>
    </recommendedName>
</protein>
<proteinExistence type="predicted"/>